<sequence length="382" mass="42672">MNFKIKLSPPHMSGKELKYIQEAIDTNWVAPVGDNINFFEQDLEHYLGQEVHVTALSSGTAAIHLALILAGVKKGDQVICQSLTFAASAFPILYQGATPIFVDSEKETWNIDPVLLEEAILDRIAKGKKPKAIIVVHIFGMPAKMDDILAISKKYNIPLIEDAAEALGAEYKGQKCGTFGDFGIISFNGNKIITTSGGGALITKTKAQKEKAIYLATQAKDKALFYQHSEVGYNYRMSNIAAGIGRGQMQALSSYMGKRRENHRFYQELFKPYRFIQVFSEPSLNFHSNHWLTCIQFLSNEKGKNGMDLLKVLKEHAIESKPIWKPLYLQPIFNEYPFYGGCVAASIFEKGICLPSGSNLTKKDKEIVKEVVKTYLDECHSE</sequence>
<evidence type="ECO:0000256" key="4">
    <source>
        <dbReference type="RuleBase" id="RU004508"/>
    </source>
</evidence>
<dbReference type="AlphaFoldDB" id="A0A3D9HHH4"/>
<dbReference type="GO" id="GO:0008483">
    <property type="term" value="F:transaminase activity"/>
    <property type="evidence" value="ECO:0007669"/>
    <property type="project" value="TreeGrafter"/>
</dbReference>
<dbReference type="Gene3D" id="3.90.1150.10">
    <property type="entry name" value="Aspartate Aminotransferase, domain 1"/>
    <property type="match status" value="1"/>
</dbReference>
<dbReference type="PANTHER" id="PTHR30244:SF34">
    <property type="entry name" value="DTDP-4-AMINO-4,6-DIDEOXYGALACTOSE TRANSAMINASE"/>
    <property type="match status" value="1"/>
</dbReference>
<dbReference type="GO" id="GO:0000271">
    <property type="term" value="P:polysaccharide biosynthetic process"/>
    <property type="evidence" value="ECO:0007669"/>
    <property type="project" value="TreeGrafter"/>
</dbReference>
<name>A0A3D9HHH4_9FLAO</name>
<dbReference type="Pfam" id="PF01041">
    <property type="entry name" value="DegT_DnrJ_EryC1"/>
    <property type="match status" value="1"/>
</dbReference>
<dbReference type="InterPro" id="IPR000653">
    <property type="entry name" value="DegT/StrS_aminotransferase"/>
</dbReference>
<evidence type="ECO:0000256" key="3">
    <source>
        <dbReference type="PIRSR" id="PIRSR000390-2"/>
    </source>
</evidence>
<evidence type="ECO:0000313" key="6">
    <source>
        <dbReference type="Proteomes" id="UP000256629"/>
    </source>
</evidence>
<dbReference type="PIRSF" id="PIRSF000390">
    <property type="entry name" value="PLP_StrS"/>
    <property type="match status" value="1"/>
</dbReference>
<feature type="active site" description="Proton acceptor" evidence="2">
    <location>
        <position position="191"/>
    </location>
</feature>
<dbReference type="SUPFAM" id="SSF53383">
    <property type="entry name" value="PLP-dependent transferases"/>
    <property type="match status" value="1"/>
</dbReference>
<keyword evidence="3 4" id="KW-0663">Pyridoxal phosphate</keyword>
<dbReference type="GO" id="GO:0030170">
    <property type="term" value="F:pyridoxal phosphate binding"/>
    <property type="evidence" value="ECO:0007669"/>
    <property type="project" value="TreeGrafter"/>
</dbReference>
<protein>
    <submittedName>
        <fullName evidence="5">dTDP-4-amino-4,6-dideoxygalactose transaminase</fullName>
    </submittedName>
</protein>
<dbReference type="OrthoDB" id="9810913at2"/>
<dbReference type="Gene3D" id="3.40.640.10">
    <property type="entry name" value="Type I PLP-dependent aspartate aminotransferase-like (Major domain)"/>
    <property type="match status" value="1"/>
</dbReference>
<gene>
    <name evidence="5" type="ORF">DFQ02_103278</name>
</gene>
<keyword evidence="6" id="KW-1185">Reference proteome</keyword>
<organism evidence="5 6">
    <name type="scientific">Seonamhaeicola aphaedonensis</name>
    <dbReference type="NCBI Taxonomy" id="1461338"/>
    <lineage>
        <taxon>Bacteria</taxon>
        <taxon>Pseudomonadati</taxon>
        <taxon>Bacteroidota</taxon>
        <taxon>Flavobacteriia</taxon>
        <taxon>Flavobacteriales</taxon>
        <taxon>Flavobacteriaceae</taxon>
    </lineage>
</organism>
<dbReference type="CDD" id="cd00616">
    <property type="entry name" value="AHBA_syn"/>
    <property type="match status" value="1"/>
</dbReference>
<dbReference type="RefSeq" id="WP_116040315.1">
    <property type="nucleotide sequence ID" value="NZ_QRDX01000003.1"/>
</dbReference>
<accession>A0A3D9HHH4</accession>
<feature type="modified residue" description="N6-(pyridoxal phosphate)lysine" evidence="3">
    <location>
        <position position="191"/>
    </location>
</feature>
<reference evidence="5 6" key="1">
    <citation type="submission" date="2018-07" db="EMBL/GenBank/DDBJ databases">
        <title>Genomic Encyclopedia of Type Strains, Phase III (KMG-III): the genomes of soil and plant-associated and newly described type strains.</title>
        <authorList>
            <person name="Whitman W."/>
        </authorList>
    </citation>
    <scope>NUCLEOTIDE SEQUENCE [LARGE SCALE GENOMIC DNA]</scope>
    <source>
        <strain evidence="5 6">CECT 8487</strain>
    </source>
</reference>
<dbReference type="InterPro" id="IPR015424">
    <property type="entry name" value="PyrdxlP-dep_Trfase"/>
</dbReference>
<evidence type="ECO:0000256" key="2">
    <source>
        <dbReference type="PIRSR" id="PIRSR000390-1"/>
    </source>
</evidence>
<comment type="similarity">
    <text evidence="1 4">Belongs to the DegT/DnrJ/EryC1 family.</text>
</comment>
<dbReference type="Proteomes" id="UP000256629">
    <property type="component" value="Unassembled WGS sequence"/>
</dbReference>
<evidence type="ECO:0000313" key="5">
    <source>
        <dbReference type="EMBL" id="RED48947.1"/>
    </source>
</evidence>
<evidence type="ECO:0000256" key="1">
    <source>
        <dbReference type="ARBA" id="ARBA00037999"/>
    </source>
</evidence>
<dbReference type="InterPro" id="IPR015421">
    <property type="entry name" value="PyrdxlP-dep_Trfase_major"/>
</dbReference>
<comment type="caution">
    <text evidence="5">The sequence shown here is derived from an EMBL/GenBank/DDBJ whole genome shotgun (WGS) entry which is preliminary data.</text>
</comment>
<proteinExistence type="inferred from homology"/>
<dbReference type="EMBL" id="QRDX01000003">
    <property type="protein sequence ID" value="RED48947.1"/>
    <property type="molecule type" value="Genomic_DNA"/>
</dbReference>
<dbReference type="InterPro" id="IPR015422">
    <property type="entry name" value="PyrdxlP-dep_Trfase_small"/>
</dbReference>
<dbReference type="PANTHER" id="PTHR30244">
    <property type="entry name" value="TRANSAMINASE"/>
    <property type="match status" value="1"/>
</dbReference>